<dbReference type="Proteomes" id="UP000196230">
    <property type="component" value="Unassembled WGS sequence"/>
</dbReference>
<reference evidence="1 2" key="1">
    <citation type="submission" date="2017-02" db="EMBL/GenBank/DDBJ databases">
        <authorList>
            <person name="Peterson S.W."/>
        </authorList>
    </citation>
    <scope>NUCLEOTIDE SEQUENCE [LARGE SCALE GENOMIC DNA]</scope>
    <source>
        <strain evidence="1 2">2B3F</strain>
    </source>
</reference>
<proteinExistence type="predicted"/>
<name>A0A1R4I7Y9_9MICC</name>
<evidence type="ECO:0000313" key="2">
    <source>
        <dbReference type="Proteomes" id="UP000196230"/>
    </source>
</evidence>
<dbReference type="EMBL" id="FUKP01000006">
    <property type="protein sequence ID" value="SJN15952.1"/>
    <property type="molecule type" value="Genomic_DNA"/>
</dbReference>
<evidence type="ECO:0000313" key="1">
    <source>
        <dbReference type="EMBL" id="SJN15952.1"/>
    </source>
</evidence>
<organism evidence="1 2">
    <name type="scientific">Micrococcus lylae</name>
    <dbReference type="NCBI Taxonomy" id="1273"/>
    <lineage>
        <taxon>Bacteria</taxon>
        <taxon>Bacillati</taxon>
        <taxon>Actinomycetota</taxon>
        <taxon>Actinomycetes</taxon>
        <taxon>Micrococcales</taxon>
        <taxon>Micrococcaceae</taxon>
        <taxon>Micrococcus</taxon>
    </lineage>
</organism>
<sequence>MTALLLHHGIVHSPTDPYATALIVEAGTVAWLGGDDTAAAFLRDGMAEQDLDGAILTPLFVDPLASSASGACHRGIGLVTVLRGWDGDRTLRTGVPGADHEATDTPGAAVVVEYRPHRLADAQQADRPSAGVWIAADAIPSTELDQAVIAAVEAGEQVYLVPSDLADSSAVQAAQTASLAALRAAEKACGIPAIGRTRPRLAVGAPLTAQEEHFLAGLSASVTALVDAGAGTTAPVGGLLAAAVPVCLSLAADGNPWGAVRAALHHPDPQQGVSARSAFTAATRTGLRALSDTPAAHVDLPARLSVSAPATFGVWEADAVTVQAPDGRVAAWSTDTRAGTPLLPSLDAGEDLPRLRSVWVHGREA</sequence>
<gene>
    <name evidence="1" type="ORF">FM125_00590</name>
</gene>
<accession>A0A1R4I7Y9</accession>
<dbReference type="RefSeq" id="WP_087133319.1">
    <property type="nucleotide sequence ID" value="NZ_FUKP01000006.1"/>
</dbReference>
<protein>
    <submittedName>
        <fullName evidence="1">Exoenzymes regulatory protein AepA in lipid-linked oligosaccharide synthesis cluster</fullName>
    </submittedName>
</protein>
<dbReference type="AlphaFoldDB" id="A0A1R4I7Y9"/>